<dbReference type="Gene3D" id="3.40.1090.10">
    <property type="entry name" value="Cytosolic phospholipase A2 catalytic domain"/>
    <property type="match status" value="1"/>
</dbReference>
<keyword evidence="2" id="KW-0378">Hydrolase</keyword>
<dbReference type="GO" id="GO:0004806">
    <property type="term" value="F:triacylglycerol lipase activity"/>
    <property type="evidence" value="ECO:0007669"/>
    <property type="project" value="TreeGrafter"/>
</dbReference>
<dbReference type="PANTHER" id="PTHR12406">
    <property type="entry name" value="CALCIUM-INDEPENDENT PHOSPHOLIPASE A2 IPLA2 -RELATED"/>
    <property type="match status" value="1"/>
</dbReference>
<dbReference type="GO" id="GO:0019433">
    <property type="term" value="P:triglyceride catabolic process"/>
    <property type="evidence" value="ECO:0007669"/>
    <property type="project" value="TreeGrafter"/>
</dbReference>
<dbReference type="Pfam" id="PF01734">
    <property type="entry name" value="Patatin"/>
    <property type="match status" value="1"/>
</dbReference>
<dbReference type="EMBL" id="CANHGI010000005">
    <property type="protein sequence ID" value="CAI5451547.1"/>
    <property type="molecule type" value="Genomic_DNA"/>
</dbReference>
<dbReference type="GO" id="GO:0005811">
    <property type="term" value="C:lipid droplet"/>
    <property type="evidence" value="ECO:0007669"/>
    <property type="project" value="TreeGrafter"/>
</dbReference>
<evidence type="ECO:0000313" key="5">
    <source>
        <dbReference type="Proteomes" id="UP001152747"/>
    </source>
</evidence>
<dbReference type="SUPFAM" id="SSF52151">
    <property type="entry name" value="FabD/lysophospholipase-like"/>
    <property type="match status" value="1"/>
</dbReference>
<evidence type="ECO:0000256" key="2">
    <source>
        <dbReference type="PROSITE-ProRule" id="PRU01161"/>
    </source>
</evidence>
<dbReference type="InterPro" id="IPR002641">
    <property type="entry name" value="PNPLA_dom"/>
</dbReference>
<feature type="short sequence motif" description="DGA/G" evidence="2">
    <location>
        <begin position="172"/>
        <end position="174"/>
    </location>
</feature>
<dbReference type="PROSITE" id="PS51635">
    <property type="entry name" value="PNPLA"/>
    <property type="match status" value="1"/>
</dbReference>
<dbReference type="InterPro" id="IPR033562">
    <property type="entry name" value="PLPL"/>
</dbReference>
<dbReference type="InterPro" id="IPR016035">
    <property type="entry name" value="Acyl_Trfase/lysoPLipase"/>
</dbReference>
<feature type="domain" description="PNPLA" evidence="3">
    <location>
        <begin position="14"/>
        <end position="185"/>
    </location>
</feature>
<dbReference type="Proteomes" id="UP001152747">
    <property type="component" value="Unassembled WGS sequence"/>
</dbReference>
<feature type="active site" description="Proton acceptor" evidence="2">
    <location>
        <position position="172"/>
    </location>
</feature>
<dbReference type="PANTHER" id="PTHR12406:SF38">
    <property type="entry name" value="PNPLA DOMAIN-CONTAINING PROTEIN"/>
    <property type="match status" value="1"/>
</dbReference>
<keyword evidence="2" id="KW-0442">Lipid degradation</keyword>
<keyword evidence="5" id="KW-1185">Reference proteome</keyword>
<evidence type="ECO:0000259" key="3">
    <source>
        <dbReference type="PROSITE" id="PS51635"/>
    </source>
</evidence>
<dbReference type="GO" id="GO:0055088">
    <property type="term" value="P:lipid homeostasis"/>
    <property type="evidence" value="ECO:0007669"/>
    <property type="project" value="TreeGrafter"/>
</dbReference>
<feature type="short sequence motif" description="GXSXG" evidence="2">
    <location>
        <begin position="48"/>
        <end position="52"/>
    </location>
</feature>
<comment type="caution">
    <text evidence="4">The sequence shown here is derived from an EMBL/GenBank/DDBJ whole genome shotgun (WGS) entry which is preliminary data.</text>
</comment>
<dbReference type="OrthoDB" id="197155at2759"/>
<name>A0A9P1IUM4_9PELO</name>
<feature type="active site" description="Nucleophile" evidence="2">
    <location>
        <position position="50"/>
    </location>
</feature>
<accession>A0A9P1IUM4</accession>
<dbReference type="AlphaFoldDB" id="A0A9P1IUM4"/>
<organism evidence="4 5">
    <name type="scientific">Caenorhabditis angaria</name>
    <dbReference type="NCBI Taxonomy" id="860376"/>
    <lineage>
        <taxon>Eukaryota</taxon>
        <taxon>Metazoa</taxon>
        <taxon>Ecdysozoa</taxon>
        <taxon>Nematoda</taxon>
        <taxon>Chromadorea</taxon>
        <taxon>Rhabditida</taxon>
        <taxon>Rhabditina</taxon>
        <taxon>Rhabditomorpha</taxon>
        <taxon>Rhabditoidea</taxon>
        <taxon>Rhabditidae</taxon>
        <taxon>Peloderinae</taxon>
        <taxon>Caenorhabditis</taxon>
    </lineage>
</organism>
<gene>
    <name evidence="4" type="ORF">CAMP_LOCUS14184</name>
</gene>
<dbReference type="GO" id="GO:0005737">
    <property type="term" value="C:cytoplasm"/>
    <property type="evidence" value="ECO:0007669"/>
    <property type="project" value="TreeGrafter"/>
</dbReference>
<reference evidence="4" key="1">
    <citation type="submission" date="2022-11" db="EMBL/GenBank/DDBJ databases">
        <authorList>
            <person name="Kikuchi T."/>
        </authorList>
    </citation>
    <scope>NUCLEOTIDE SEQUENCE</scope>
    <source>
        <strain evidence="4">PS1010</strain>
    </source>
</reference>
<feature type="short sequence motif" description="GXGXXG" evidence="2">
    <location>
        <begin position="18"/>
        <end position="23"/>
    </location>
</feature>
<evidence type="ECO:0000256" key="1">
    <source>
        <dbReference type="ARBA" id="ARBA00023098"/>
    </source>
</evidence>
<keyword evidence="1 2" id="KW-0443">Lipid metabolism</keyword>
<dbReference type="GO" id="GO:0016020">
    <property type="term" value="C:membrane"/>
    <property type="evidence" value="ECO:0007669"/>
    <property type="project" value="TreeGrafter"/>
</dbReference>
<sequence length="257" mass="28315">MALKGIRQASKIGLSFSGCGFLGAYNFGAAKCIIENSAKLPEITKIAGASAGSLVASLMVLAPQKIDSSVEILYSMADEVHELPFGALTPGYFINEKLVKVIDNTLPEDISKAQEKLNVSVTKLQTWENVLINKFDNRDHLISVLLASCYIPMYSMGYNGKPPIIENYEYIDGGMTNVLPIIPDLKTVTCTPFSSIADICPQDSSIWNNPTFGLHSFKINSKNMARGIRALFPPTRQVLQQYFELGYRDAKFFISNL</sequence>
<evidence type="ECO:0000313" key="4">
    <source>
        <dbReference type="EMBL" id="CAI5451547.1"/>
    </source>
</evidence>
<protein>
    <recommendedName>
        <fullName evidence="3">PNPLA domain-containing protein</fullName>
    </recommendedName>
</protein>
<proteinExistence type="predicted"/>